<evidence type="ECO:0000313" key="2">
    <source>
        <dbReference type="EMBL" id="OHS97616.1"/>
    </source>
</evidence>
<dbReference type="GeneID" id="94829503"/>
<organism evidence="2 3">
    <name type="scientific">Tritrichomonas foetus</name>
    <dbReference type="NCBI Taxonomy" id="1144522"/>
    <lineage>
        <taxon>Eukaryota</taxon>
        <taxon>Metamonada</taxon>
        <taxon>Parabasalia</taxon>
        <taxon>Tritrichomonadida</taxon>
        <taxon>Tritrichomonadidae</taxon>
        <taxon>Tritrichomonas</taxon>
    </lineage>
</organism>
<comment type="caution">
    <text evidence="2">The sequence shown here is derived from an EMBL/GenBank/DDBJ whole genome shotgun (WGS) entry which is preliminary data.</text>
</comment>
<keyword evidence="1" id="KW-0472">Membrane</keyword>
<dbReference type="VEuPathDB" id="TrichDB:TRFO_09312"/>
<sequence length="453" mass="53818">MNEKEIAQIEEQTQEEFVKLLENPDFDFKLHTFDKELIDSLFQYYDLVISYLFEGETKNLKLLSKCKYFLLSPKSWIKKRFLNDTNLKEYLTNFPKKFKEKHHTIRLAYSMILESFLKTKDFSINTDFASAELFENLISVCDFNTSYELLEKLITDDNQKISYYLIGIHFSDILSKYLIGDKILNFNVQKLFNLLVNNNWENYVADSLTKDALFIQFLNSTFERPNVYQNFDFILKIYKHSTRYPHISNWKTLNITIASRMKDFRSIVQKTQNWCMTANISLHIINEYLLYTKKCTQSDKNILFDLVEKFFSMPRCTILHLSTLSFLKTLDLLNCLDEETIRQSHLVTHIVENYKMRENQVVYAYWGPIRKMSEIVAAYVNKKDLSEWDLIVSAKNKEIQEILGEEEMVSQKQSWIQKYLDSIPFAKNLPPSVIYGICAVYLIVVIYFIYTFF</sequence>
<dbReference type="AlphaFoldDB" id="A0A1J4JET4"/>
<evidence type="ECO:0000256" key="1">
    <source>
        <dbReference type="SAM" id="Phobius"/>
    </source>
</evidence>
<keyword evidence="3" id="KW-1185">Reference proteome</keyword>
<keyword evidence="1" id="KW-1133">Transmembrane helix</keyword>
<reference evidence="2" key="1">
    <citation type="submission" date="2016-10" db="EMBL/GenBank/DDBJ databases">
        <authorList>
            <person name="Benchimol M."/>
            <person name="Almeida L.G."/>
            <person name="Vasconcelos A.T."/>
            <person name="Perreira-Neves A."/>
            <person name="Rosa I.A."/>
            <person name="Tasca T."/>
            <person name="Bogo M.R."/>
            <person name="de Souza W."/>
        </authorList>
    </citation>
    <scope>NUCLEOTIDE SEQUENCE [LARGE SCALE GENOMIC DNA]</scope>
    <source>
        <strain evidence="2">K</strain>
    </source>
</reference>
<name>A0A1J4JET4_9EUKA</name>
<feature type="transmembrane region" description="Helical" evidence="1">
    <location>
        <begin position="433"/>
        <end position="452"/>
    </location>
</feature>
<keyword evidence="1" id="KW-0812">Transmembrane</keyword>
<dbReference type="RefSeq" id="XP_068350753.1">
    <property type="nucleotide sequence ID" value="XM_068494799.1"/>
</dbReference>
<evidence type="ECO:0000313" key="3">
    <source>
        <dbReference type="Proteomes" id="UP000179807"/>
    </source>
</evidence>
<gene>
    <name evidence="2" type="ORF">TRFO_09312</name>
</gene>
<dbReference type="Proteomes" id="UP000179807">
    <property type="component" value="Unassembled WGS sequence"/>
</dbReference>
<proteinExistence type="predicted"/>
<protein>
    <submittedName>
        <fullName evidence="2">Uncharacterized protein</fullName>
    </submittedName>
</protein>
<dbReference type="EMBL" id="MLAK01001104">
    <property type="protein sequence ID" value="OHS97616.1"/>
    <property type="molecule type" value="Genomic_DNA"/>
</dbReference>
<accession>A0A1J4JET4</accession>